<keyword evidence="1" id="KW-0560">Oxidoreductase</keyword>
<proteinExistence type="predicted"/>
<dbReference type="Proteomes" id="UP000827976">
    <property type="component" value="Chromosome 2"/>
</dbReference>
<dbReference type="EMBL" id="CM037012">
    <property type="protein sequence ID" value="KAH7690825.1"/>
    <property type="molecule type" value="Genomic_DNA"/>
</dbReference>
<dbReference type="EC" id="1.1.1.248" evidence="1"/>
<comment type="caution">
    <text evidence="1">The sequence shown here is derived from an EMBL/GenBank/DDBJ whole genome shotgun (WGS) entry which is preliminary data.</text>
</comment>
<evidence type="ECO:0000313" key="2">
    <source>
        <dbReference type="Proteomes" id="UP000827976"/>
    </source>
</evidence>
<keyword evidence="2" id="KW-1185">Reference proteome</keyword>
<evidence type="ECO:0000313" key="1">
    <source>
        <dbReference type="EMBL" id="KAH7690825.1"/>
    </source>
</evidence>
<gene>
    <name evidence="1" type="ORF">IHE45_02G075700</name>
</gene>
<protein>
    <submittedName>
        <fullName evidence="1">Short-chain dehydrogenase/reductase SDR protein</fullName>
        <ecNumber evidence="1">1.1.1.248</ecNumber>
    </submittedName>
</protein>
<accession>A0ACB7WQQ8</accession>
<reference evidence="2" key="1">
    <citation type="journal article" date="2022" name="Nat. Commun.">
        <title>Chromosome evolution and the genetic basis of agronomically important traits in greater yam.</title>
        <authorList>
            <person name="Bredeson J.V."/>
            <person name="Lyons J.B."/>
            <person name="Oniyinde I.O."/>
            <person name="Okereke N.R."/>
            <person name="Kolade O."/>
            <person name="Nnabue I."/>
            <person name="Nwadili C.O."/>
            <person name="Hribova E."/>
            <person name="Parker M."/>
            <person name="Nwogha J."/>
            <person name="Shu S."/>
            <person name="Carlson J."/>
            <person name="Kariba R."/>
            <person name="Muthemba S."/>
            <person name="Knop K."/>
            <person name="Barton G.J."/>
            <person name="Sherwood A.V."/>
            <person name="Lopez-Montes A."/>
            <person name="Asiedu R."/>
            <person name="Jamnadass R."/>
            <person name="Muchugi A."/>
            <person name="Goodstein D."/>
            <person name="Egesi C.N."/>
            <person name="Featherston J."/>
            <person name="Asfaw A."/>
            <person name="Simpson G.G."/>
            <person name="Dolezel J."/>
            <person name="Hendre P.S."/>
            <person name="Van Deynze A."/>
            <person name="Kumar P.L."/>
            <person name="Obidiegwu J.E."/>
            <person name="Bhattacharjee R."/>
            <person name="Rokhsar D.S."/>
        </authorList>
    </citation>
    <scope>NUCLEOTIDE SEQUENCE [LARGE SCALE GENOMIC DNA]</scope>
    <source>
        <strain evidence="2">cv. TDa95/00328</strain>
    </source>
</reference>
<organism evidence="1 2">
    <name type="scientific">Dioscorea alata</name>
    <name type="common">Purple yam</name>
    <dbReference type="NCBI Taxonomy" id="55571"/>
    <lineage>
        <taxon>Eukaryota</taxon>
        <taxon>Viridiplantae</taxon>
        <taxon>Streptophyta</taxon>
        <taxon>Embryophyta</taxon>
        <taxon>Tracheophyta</taxon>
        <taxon>Spermatophyta</taxon>
        <taxon>Magnoliopsida</taxon>
        <taxon>Liliopsida</taxon>
        <taxon>Dioscoreales</taxon>
        <taxon>Dioscoreaceae</taxon>
        <taxon>Dioscorea</taxon>
    </lineage>
</organism>
<sequence length="291" mass="32344">MEDPINIVKVAVVTGANKGIGFEIVRQLANNGIMVLLTARDEKRGTEAVEKLTNSGVSDVLFHQLDVSDPASVLSLAQFIKTKFGKLDILVNNAAVSGIELEPEAMDLLKQCFNSAKQTYEMAKECLNINYYGTKSVTETLIPLIQLSFSPNIVNISALYGHLNFIPNKNIQKELSEVDDQSEEKIDQMLQKFLNDMKENKLEENEWPTQVAAYKVSKVALNTYTRIIARKLNTFSINCVNPGFVKTDMNWNSGISTTEEGASCPVMLALFPHGSPSGFFYDNNMEVISFQ</sequence>
<name>A0ACB7WQQ8_DIOAL</name>